<dbReference type="PANTHER" id="PTHR11239">
    <property type="entry name" value="DNA-DIRECTED RNA POLYMERASE"/>
    <property type="match status" value="1"/>
</dbReference>
<dbReference type="GO" id="GO:0003899">
    <property type="term" value="F:DNA-directed RNA polymerase activity"/>
    <property type="evidence" value="ECO:0007669"/>
    <property type="project" value="InterPro"/>
</dbReference>
<dbReference type="EMBL" id="MN739141">
    <property type="protein sequence ID" value="QHS90603.1"/>
    <property type="molecule type" value="Genomic_DNA"/>
</dbReference>
<dbReference type="PANTHER" id="PTHR11239:SF12">
    <property type="entry name" value="DNA-DIRECTED RNA POLYMERASE III SUBUNIT RPC10"/>
    <property type="match status" value="1"/>
</dbReference>
<feature type="domain" description="TFIIS-type" evidence="4">
    <location>
        <begin position="129"/>
        <end position="169"/>
    </location>
</feature>
<dbReference type="InterPro" id="IPR001222">
    <property type="entry name" value="Znf_TFIIS"/>
</dbReference>
<dbReference type="SMART" id="SM00440">
    <property type="entry name" value="ZnF_C2C2"/>
    <property type="match status" value="1"/>
</dbReference>
<dbReference type="AlphaFoldDB" id="A0A6C0BGW4"/>
<evidence type="ECO:0000256" key="1">
    <source>
        <dbReference type="ARBA" id="ARBA00022723"/>
    </source>
</evidence>
<protein>
    <recommendedName>
        <fullName evidence="4">TFIIS-type domain-containing protein</fullName>
    </recommendedName>
</protein>
<dbReference type="InterPro" id="IPR012164">
    <property type="entry name" value="Rpa12/Rpb9/Rpc10/TFS"/>
</dbReference>
<accession>A0A6C0BGW4</accession>
<dbReference type="GO" id="GO:0006386">
    <property type="term" value="P:termination of RNA polymerase III transcription"/>
    <property type="evidence" value="ECO:0007669"/>
    <property type="project" value="TreeGrafter"/>
</dbReference>
<proteinExistence type="predicted"/>
<organism evidence="5">
    <name type="scientific">viral metagenome</name>
    <dbReference type="NCBI Taxonomy" id="1070528"/>
    <lineage>
        <taxon>unclassified sequences</taxon>
        <taxon>metagenomes</taxon>
        <taxon>organismal metagenomes</taxon>
    </lineage>
</organism>
<dbReference type="PROSITE" id="PS51133">
    <property type="entry name" value="ZF_TFIIS_2"/>
    <property type="match status" value="1"/>
</dbReference>
<dbReference type="GO" id="GO:0008270">
    <property type="term" value="F:zinc ion binding"/>
    <property type="evidence" value="ECO:0007669"/>
    <property type="project" value="UniProtKB-KW"/>
</dbReference>
<dbReference type="GO" id="GO:0003676">
    <property type="term" value="F:nucleic acid binding"/>
    <property type="evidence" value="ECO:0007669"/>
    <property type="project" value="InterPro"/>
</dbReference>
<keyword evidence="1" id="KW-0479">Metal-binding</keyword>
<dbReference type="GO" id="GO:0005666">
    <property type="term" value="C:RNA polymerase III complex"/>
    <property type="evidence" value="ECO:0007669"/>
    <property type="project" value="TreeGrafter"/>
</dbReference>
<reference evidence="5" key="1">
    <citation type="journal article" date="2020" name="Nature">
        <title>Giant virus diversity and host interactions through global metagenomics.</title>
        <authorList>
            <person name="Schulz F."/>
            <person name="Roux S."/>
            <person name="Paez-Espino D."/>
            <person name="Jungbluth S."/>
            <person name="Walsh D.A."/>
            <person name="Denef V.J."/>
            <person name="McMahon K.D."/>
            <person name="Konstantinidis K.T."/>
            <person name="Eloe-Fadrosh E.A."/>
            <person name="Kyrpides N.C."/>
            <person name="Woyke T."/>
        </authorList>
    </citation>
    <scope>NUCLEOTIDE SEQUENCE</scope>
    <source>
        <strain evidence="5">GVMAG-M-3300010354-11</strain>
    </source>
</reference>
<keyword evidence="2" id="KW-0863">Zinc-finger</keyword>
<dbReference type="Gene3D" id="2.20.25.10">
    <property type="match status" value="1"/>
</dbReference>
<keyword evidence="3" id="KW-0862">Zinc</keyword>
<dbReference type="SUPFAM" id="SSF57783">
    <property type="entry name" value="Zinc beta-ribbon"/>
    <property type="match status" value="1"/>
</dbReference>
<evidence type="ECO:0000259" key="4">
    <source>
        <dbReference type="PROSITE" id="PS51133"/>
    </source>
</evidence>
<dbReference type="Pfam" id="PF01096">
    <property type="entry name" value="Zn_ribbon_TFIIS"/>
    <property type="match status" value="1"/>
</dbReference>
<dbReference type="CDD" id="cd13749">
    <property type="entry name" value="Zn-ribbon_TFIIS"/>
    <property type="match status" value="1"/>
</dbReference>
<name>A0A6C0BGW4_9ZZZZ</name>
<sequence>MTAHREKIVNILKDKSGLSDIVCKDIEIGIYNWVIDYANQKEYVKSWKNPKFLNVYLEKARSVVCNIDNTSYVQNTNLVERIKENEFLPHELAFMKPENVFPDRWRNAVESLMKKYENAYENKAQAMTNMFKCSKCKKRECTFYEMQTRSADESCTIFVRCINCGHSWRQG</sequence>
<dbReference type="PROSITE" id="PS00466">
    <property type="entry name" value="ZF_TFIIS_1"/>
    <property type="match status" value="1"/>
</dbReference>
<evidence type="ECO:0000256" key="2">
    <source>
        <dbReference type="ARBA" id="ARBA00022771"/>
    </source>
</evidence>
<evidence type="ECO:0000313" key="5">
    <source>
        <dbReference type="EMBL" id="QHS90603.1"/>
    </source>
</evidence>
<evidence type="ECO:0000256" key="3">
    <source>
        <dbReference type="ARBA" id="ARBA00022833"/>
    </source>
</evidence>